<evidence type="ECO:0000256" key="3">
    <source>
        <dbReference type="ARBA" id="ARBA00012759"/>
    </source>
</evidence>
<keyword evidence="7" id="KW-0788">Thiol protease</keyword>
<dbReference type="GO" id="GO:0004843">
    <property type="term" value="F:cysteine-type deubiquitinase activity"/>
    <property type="evidence" value="ECO:0007669"/>
    <property type="project" value="UniProtKB-EC"/>
</dbReference>
<keyword evidence="4" id="KW-0645">Protease</keyword>
<comment type="similarity">
    <text evidence="2">Belongs to the peptidase C19 family.</text>
</comment>
<dbReference type="Gene3D" id="3.90.70.10">
    <property type="entry name" value="Cysteine proteinases"/>
    <property type="match status" value="1"/>
</dbReference>
<protein>
    <recommendedName>
        <fullName evidence="3">ubiquitinyl hydrolase 1</fullName>
        <ecNumber evidence="3">3.4.19.12</ecNumber>
    </recommendedName>
</protein>
<evidence type="ECO:0000256" key="2">
    <source>
        <dbReference type="ARBA" id="ARBA00009085"/>
    </source>
</evidence>
<feature type="region of interest" description="Disordered" evidence="8">
    <location>
        <begin position="698"/>
        <end position="744"/>
    </location>
</feature>
<dbReference type="AlphaFoldDB" id="A0A8J8WA19"/>
<name>A0A8J8WA19_9EURO</name>
<accession>A0A8J8WA19</accession>
<dbReference type="GO" id="GO:0016579">
    <property type="term" value="P:protein deubiquitination"/>
    <property type="evidence" value="ECO:0007669"/>
    <property type="project" value="InterPro"/>
</dbReference>
<sequence length="744" mass="84388">MSVMPGGEAPRITITSGVPGPERLDYTKTLKTRLGFRNEDNLTCYRNVILQVLFHLPIFVNWIQVCVSSHVNPDGECFRVRKSNDGVIRRPCKICLLFNLYEAFWQPDCSQDDLTRHMTKFWGSVMDDWMAKKQPEDKQEGQEDTADFMQEVLCQLGQSLPRIHLRLLENIFALVDNELHMCDGVDGCGNSKVTETTHQYVDVHFTKPKEAGFESLATLVENEFARRTIDKKCSVCQAKTTKVEFTIKQAPEVLFVRVNRVQYTLDKGEFKTSKLNKELLVPSQLIIKKAWLDPRIGFARADIPYELLAVQMHHGTLTTEGHYTAAVKETDGSWTYANDTTISQYSSFDQVANSKQFRTEAYILAFQRHPLITRGPDVSLAASLTRQEYSFEAATAVSKKRQNRRSDPLSPSFSFGGVSRTVPPPNGLSQPIHHGVTITRQGPGIPPEVIQNTGMTQAEVEVQAAKFRQYLEEQKQAVIKQHFASIQGSKSHPHTFTFNIPNQPPSGATTTIVNQQTQIPQVLHPSSVAKPQPPQPPQPERRWCDRPHIDYKVPDSDREILCAHKDRGLLEITHRDHNGHIKMQVFMRGMLWDGLKEIPPLTMRPDRLNAKLRQDRIDWLKTHGAPLPLHLAPLTDKNAHEWHAAQRQRVQQQLAQAPAAPKKAALIKATRMAQGNKRSASLGTLRRKRAYKAVSIPRKRRRVITEEESATEVGEDNTEIEDPVLSEAEEKEDDDEKSGKRARR</sequence>
<keyword evidence="5" id="KW-0833">Ubl conjugation pathway</keyword>
<dbReference type="OrthoDB" id="289038at2759"/>
<evidence type="ECO:0000256" key="5">
    <source>
        <dbReference type="ARBA" id="ARBA00022786"/>
    </source>
</evidence>
<dbReference type="CDD" id="cd02257">
    <property type="entry name" value="Peptidase_C19"/>
    <property type="match status" value="1"/>
</dbReference>
<evidence type="ECO:0000256" key="6">
    <source>
        <dbReference type="ARBA" id="ARBA00022801"/>
    </source>
</evidence>
<dbReference type="GO" id="GO:0006508">
    <property type="term" value="P:proteolysis"/>
    <property type="evidence" value="ECO:0007669"/>
    <property type="project" value="UniProtKB-KW"/>
</dbReference>
<comment type="catalytic activity">
    <reaction evidence="1">
        <text>Thiol-dependent hydrolysis of ester, thioester, amide, peptide and isopeptide bonds formed by the C-terminal Gly of ubiquitin (a 76-residue protein attached to proteins as an intracellular targeting signal).</text>
        <dbReference type="EC" id="3.4.19.12"/>
    </reaction>
</comment>
<evidence type="ECO:0000256" key="4">
    <source>
        <dbReference type="ARBA" id="ARBA00022670"/>
    </source>
</evidence>
<evidence type="ECO:0000256" key="8">
    <source>
        <dbReference type="SAM" id="MobiDB-lite"/>
    </source>
</evidence>
<dbReference type="PANTHER" id="PTHR24006:SF758">
    <property type="entry name" value="UBIQUITIN CARBOXYL-TERMINAL HYDROLASE 36"/>
    <property type="match status" value="1"/>
</dbReference>
<gene>
    <name evidence="10" type="ORF">PECM_007508</name>
</gene>
<dbReference type="PROSITE" id="PS50235">
    <property type="entry name" value="USP_3"/>
    <property type="match status" value="1"/>
</dbReference>
<feature type="domain" description="USP" evidence="9">
    <location>
        <begin position="34"/>
        <end position="369"/>
    </location>
</feature>
<dbReference type="EMBL" id="WIWV01000007">
    <property type="protein sequence ID" value="KAF7719217.1"/>
    <property type="molecule type" value="Genomic_DNA"/>
</dbReference>
<keyword evidence="6 10" id="KW-0378">Hydrolase</keyword>
<proteinExistence type="inferred from homology"/>
<dbReference type="PANTHER" id="PTHR24006">
    <property type="entry name" value="UBIQUITIN CARBOXYL-TERMINAL HYDROLASE"/>
    <property type="match status" value="1"/>
</dbReference>
<dbReference type="PROSITE" id="PS00973">
    <property type="entry name" value="USP_2"/>
    <property type="match status" value="1"/>
</dbReference>
<dbReference type="SUPFAM" id="SSF54001">
    <property type="entry name" value="Cysteine proteinases"/>
    <property type="match status" value="1"/>
</dbReference>
<keyword evidence="11" id="KW-1185">Reference proteome</keyword>
<comment type="caution">
    <text evidence="10">The sequence shown here is derived from an EMBL/GenBank/DDBJ whole genome shotgun (WGS) entry which is preliminary data.</text>
</comment>
<evidence type="ECO:0000256" key="1">
    <source>
        <dbReference type="ARBA" id="ARBA00000707"/>
    </source>
</evidence>
<dbReference type="InterPro" id="IPR050164">
    <property type="entry name" value="Peptidase_C19"/>
</dbReference>
<evidence type="ECO:0000313" key="10">
    <source>
        <dbReference type="EMBL" id="KAF7719217.1"/>
    </source>
</evidence>
<dbReference type="GO" id="GO:0005634">
    <property type="term" value="C:nucleus"/>
    <property type="evidence" value="ECO:0007669"/>
    <property type="project" value="TreeGrafter"/>
</dbReference>
<feature type="region of interest" description="Disordered" evidence="8">
    <location>
        <begin position="396"/>
        <end position="430"/>
    </location>
</feature>
<feature type="region of interest" description="Disordered" evidence="8">
    <location>
        <begin position="525"/>
        <end position="546"/>
    </location>
</feature>
<dbReference type="Proteomes" id="UP000631181">
    <property type="component" value="Unassembled WGS sequence"/>
</dbReference>
<reference evidence="10" key="1">
    <citation type="journal article" date="2020" name="Front. Microbiol.">
        <title>Gene regulatory networks of Penicillium echinulatum 2HH and Penicillium oxalicum 114-2 inferred by a computational biology approach.</title>
        <authorList>
            <person name="Lenz A.R."/>
            <person name="Galan-Vasquez E."/>
            <person name="Balbinot E."/>
            <person name="De Abreu F.P."/>
            <person name="De Oliveira N.S."/>
            <person name="Da Rosa L.O."/>
            <person name="De Avila E Silva S."/>
            <person name="Camassola M."/>
            <person name="Dillon A.J.P."/>
            <person name="Perez-Rueda E."/>
        </authorList>
    </citation>
    <scope>NUCLEOTIDE SEQUENCE</scope>
    <source>
        <strain evidence="10">S1M29</strain>
    </source>
</reference>
<evidence type="ECO:0000259" key="9">
    <source>
        <dbReference type="PROSITE" id="PS50235"/>
    </source>
</evidence>
<dbReference type="EC" id="3.4.19.12" evidence="3"/>
<organism evidence="10 11">
    <name type="scientific">Penicillium ucsense</name>
    <dbReference type="NCBI Taxonomy" id="2839758"/>
    <lineage>
        <taxon>Eukaryota</taxon>
        <taxon>Fungi</taxon>
        <taxon>Dikarya</taxon>
        <taxon>Ascomycota</taxon>
        <taxon>Pezizomycotina</taxon>
        <taxon>Eurotiomycetes</taxon>
        <taxon>Eurotiomycetidae</taxon>
        <taxon>Eurotiales</taxon>
        <taxon>Aspergillaceae</taxon>
        <taxon>Penicillium</taxon>
    </lineage>
</organism>
<dbReference type="InterPro" id="IPR018200">
    <property type="entry name" value="USP_CS"/>
</dbReference>
<dbReference type="Pfam" id="PF00443">
    <property type="entry name" value="UCH"/>
    <property type="match status" value="1"/>
</dbReference>
<dbReference type="GO" id="GO:0005829">
    <property type="term" value="C:cytosol"/>
    <property type="evidence" value="ECO:0007669"/>
    <property type="project" value="TreeGrafter"/>
</dbReference>
<evidence type="ECO:0000313" key="11">
    <source>
        <dbReference type="Proteomes" id="UP000631181"/>
    </source>
</evidence>
<evidence type="ECO:0000256" key="7">
    <source>
        <dbReference type="ARBA" id="ARBA00022807"/>
    </source>
</evidence>
<dbReference type="InterPro" id="IPR028889">
    <property type="entry name" value="USP"/>
</dbReference>
<dbReference type="InterPro" id="IPR038765">
    <property type="entry name" value="Papain-like_cys_pep_sf"/>
</dbReference>
<feature type="compositionally biased region" description="Acidic residues" evidence="8">
    <location>
        <begin position="706"/>
        <end position="736"/>
    </location>
</feature>
<dbReference type="InterPro" id="IPR001394">
    <property type="entry name" value="Peptidase_C19_UCH"/>
</dbReference>